<gene>
    <name evidence="2" type="ORF">OF850_10730</name>
</gene>
<dbReference type="EMBL" id="JAPFQI010000007">
    <property type="protein sequence ID" value="MCW8086103.1"/>
    <property type="molecule type" value="Genomic_DNA"/>
</dbReference>
<reference evidence="2 3" key="1">
    <citation type="submission" date="2022-10" db="EMBL/GenBank/DDBJ databases">
        <title>Roseococcus glaciei nov., sp. nov., isolated from glacier.</title>
        <authorList>
            <person name="Liu Q."/>
            <person name="Xin Y.-H."/>
        </authorList>
    </citation>
    <scope>NUCLEOTIDE SEQUENCE [LARGE SCALE GENOMIC DNA]</scope>
    <source>
        <strain evidence="2 3">MDT2-1-1</strain>
    </source>
</reference>
<proteinExistence type="predicted"/>
<name>A0ABT3NVA2_9PROT</name>
<sequence>MRGFLGALKHAVVLAPLLGFYQYFRDFIPGAGPQGGEAIFLLMLLYALVLLAIAMRSGVRLLRVRRQIGLRRALLGGIGVIGATLLVIVLGFWLVHDISLAPSGLGATEVALRLLLAAALFYGANLWAGAVARVR</sequence>
<keyword evidence="1" id="KW-0812">Transmembrane</keyword>
<evidence type="ECO:0000256" key="1">
    <source>
        <dbReference type="SAM" id="Phobius"/>
    </source>
</evidence>
<keyword evidence="1" id="KW-0472">Membrane</keyword>
<protein>
    <recommendedName>
        <fullName evidence="4">Transmembrane protein</fullName>
    </recommendedName>
</protein>
<keyword evidence="3" id="KW-1185">Reference proteome</keyword>
<keyword evidence="1" id="KW-1133">Transmembrane helix</keyword>
<dbReference type="RefSeq" id="WP_301590082.1">
    <property type="nucleotide sequence ID" value="NZ_JAPFQI010000007.1"/>
</dbReference>
<accession>A0ABT3NVA2</accession>
<dbReference type="Proteomes" id="UP001526430">
    <property type="component" value="Unassembled WGS sequence"/>
</dbReference>
<organism evidence="2 3">
    <name type="scientific">Sabulicella glaciei</name>
    <dbReference type="NCBI Taxonomy" id="2984948"/>
    <lineage>
        <taxon>Bacteria</taxon>
        <taxon>Pseudomonadati</taxon>
        <taxon>Pseudomonadota</taxon>
        <taxon>Alphaproteobacteria</taxon>
        <taxon>Acetobacterales</taxon>
        <taxon>Acetobacteraceae</taxon>
        <taxon>Sabulicella</taxon>
    </lineage>
</organism>
<evidence type="ECO:0008006" key="4">
    <source>
        <dbReference type="Google" id="ProtNLM"/>
    </source>
</evidence>
<feature type="transmembrane region" description="Helical" evidence="1">
    <location>
        <begin position="7"/>
        <end position="24"/>
    </location>
</feature>
<feature type="transmembrane region" description="Helical" evidence="1">
    <location>
        <begin position="110"/>
        <end position="132"/>
    </location>
</feature>
<comment type="caution">
    <text evidence="2">The sequence shown here is derived from an EMBL/GenBank/DDBJ whole genome shotgun (WGS) entry which is preliminary data.</text>
</comment>
<evidence type="ECO:0000313" key="3">
    <source>
        <dbReference type="Proteomes" id="UP001526430"/>
    </source>
</evidence>
<evidence type="ECO:0000313" key="2">
    <source>
        <dbReference type="EMBL" id="MCW8086103.1"/>
    </source>
</evidence>
<feature type="transmembrane region" description="Helical" evidence="1">
    <location>
        <begin position="36"/>
        <end position="54"/>
    </location>
</feature>
<feature type="transmembrane region" description="Helical" evidence="1">
    <location>
        <begin position="74"/>
        <end position="95"/>
    </location>
</feature>